<gene>
    <name evidence="1" type="ORF">HMPREF3185_02168</name>
</gene>
<proteinExistence type="predicted"/>
<dbReference type="EMBL" id="LSDK01000152">
    <property type="protein sequence ID" value="KXB72853.1"/>
    <property type="molecule type" value="Genomic_DNA"/>
</dbReference>
<name>A0A134AYT2_9PORP</name>
<dbReference type="Proteomes" id="UP000070224">
    <property type="component" value="Unassembled WGS sequence"/>
</dbReference>
<dbReference type="InterPro" id="IPR046357">
    <property type="entry name" value="PPIase_dom_sf"/>
</dbReference>
<reference evidence="2" key="1">
    <citation type="submission" date="2016-01" db="EMBL/GenBank/DDBJ databases">
        <authorList>
            <person name="Mitreva M."/>
            <person name="Pepin K.H."/>
            <person name="Mihindukulasuriya K.A."/>
            <person name="Fulton R."/>
            <person name="Fronick C."/>
            <person name="O'Laughlin M."/>
            <person name="Miner T."/>
            <person name="Herter B."/>
            <person name="Rosa B.A."/>
            <person name="Cordes M."/>
            <person name="Tomlinson C."/>
            <person name="Wollam A."/>
            <person name="Palsikar V.B."/>
            <person name="Mardis E.R."/>
            <person name="Wilson R.K."/>
        </authorList>
    </citation>
    <scope>NUCLEOTIDE SEQUENCE [LARGE SCALE GENOMIC DNA]</scope>
    <source>
        <strain evidence="2">KA00683</strain>
    </source>
</reference>
<dbReference type="Pfam" id="PF16109">
    <property type="entry name" value="DUF4827"/>
    <property type="match status" value="1"/>
</dbReference>
<evidence type="ECO:0008006" key="3">
    <source>
        <dbReference type="Google" id="ProtNLM"/>
    </source>
</evidence>
<evidence type="ECO:0000313" key="2">
    <source>
        <dbReference type="Proteomes" id="UP000070224"/>
    </source>
</evidence>
<organism evidence="1 2">
    <name type="scientific">Porphyromonas somerae</name>
    <dbReference type="NCBI Taxonomy" id="322095"/>
    <lineage>
        <taxon>Bacteria</taxon>
        <taxon>Pseudomonadati</taxon>
        <taxon>Bacteroidota</taxon>
        <taxon>Bacteroidia</taxon>
        <taxon>Bacteroidales</taxon>
        <taxon>Porphyromonadaceae</taxon>
        <taxon>Porphyromonas</taxon>
    </lineage>
</organism>
<accession>A0A134AYT2</accession>
<keyword evidence="2" id="KW-1185">Reference proteome</keyword>
<dbReference type="PROSITE" id="PS51257">
    <property type="entry name" value="PROKAR_LIPOPROTEIN"/>
    <property type="match status" value="1"/>
</dbReference>
<dbReference type="RefSeq" id="WP_060936161.1">
    <property type="nucleotide sequence ID" value="NZ_KQ960466.1"/>
</dbReference>
<dbReference type="STRING" id="322095.HMPREF3185_02168"/>
<dbReference type="GO" id="GO:0003755">
    <property type="term" value="F:peptidyl-prolyl cis-trans isomerase activity"/>
    <property type="evidence" value="ECO:0007669"/>
    <property type="project" value="InterPro"/>
</dbReference>
<dbReference type="PATRIC" id="fig|322095.3.peg.2146"/>
<evidence type="ECO:0000313" key="1">
    <source>
        <dbReference type="EMBL" id="KXB72853.1"/>
    </source>
</evidence>
<dbReference type="InterPro" id="IPR032252">
    <property type="entry name" value="DUF4827"/>
</dbReference>
<sequence>MNRLITHRIALLLLLLIPVLALGSCKKNRSIKPLSQLKREQRQAIDRLIKESSFTVKELNSETLPSTIDPDVFYRLSNGLYIRVLDKGTTRPEANKTTVSVQLKGYFFNVSQSKGAIFDNLTETNVRPLFFRYASWETSEGKIHYSPLNESGVYEDLVCEGVAFPMSLLGDGAIVQLIIPFDLGPSQNYTAGNSLFVEKAVYTFYTKPQQ</sequence>
<dbReference type="AlphaFoldDB" id="A0A134AYT2"/>
<dbReference type="OrthoDB" id="1096383at2"/>
<protein>
    <recommendedName>
        <fullName evidence="3">DUF4827 domain-containing protein</fullName>
    </recommendedName>
</protein>
<comment type="caution">
    <text evidence="1">The sequence shown here is derived from an EMBL/GenBank/DDBJ whole genome shotgun (WGS) entry which is preliminary data.</text>
</comment>
<dbReference type="Gene3D" id="3.10.50.40">
    <property type="match status" value="1"/>
</dbReference>